<evidence type="ECO:0000256" key="7">
    <source>
        <dbReference type="ARBA" id="ARBA00023239"/>
    </source>
</evidence>
<dbReference type="Pfam" id="PF02586">
    <property type="entry name" value="SRAP"/>
    <property type="match status" value="1"/>
</dbReference>
<keyword evidence="5" id="KW-0190">Covalent protein-DNA linkage</keyword>
<dbReference type="EMBL" id="JBHSHP010000016">
    <property type="protein sequence ID" value="MFC4754217.1"/>
    <property type="molecule type" value="Genomic_DNA"/>
</dbReference>
<evidence type="ECO:0000256" key="4">
    <source>
        <dbReference type="ARBA" id="ARBA00022801"/>
    </source>
</evidence>
<keyword evidence="2 8" id="KW-0645">Protease</keyword>
<evidence type="ECO:0000313" key="10">
    <source>
        <dbReference type="Proteomes" id="UP001595836"/>
    </source>
</evidence>
<evidence type="ECO:0000256" key="3">
    <source>
        <dbReference type="ARBA" id="ARBA00022763"/>
    </source>
</evidence>
<comment type="similarity">
    <text evidence="1 8">Belongs to the SOS response-associated peptidase family.</text>
</comment>
<dbReference type="InterPro" id="IPR036590">
    <property type="entry name" value="SRAP-like"/>
</dbReference>
<organism evidence="9 10">
    <name type="scientific">Dietzia aurantiaca</name>
    <dbReference type="NCBI Taxonomy" id="983873"/>
    <lineage>
        <taxon>Bacteria</taxon>
        <taxon>Bacillati</taxon>
        <taxon>Actinomycetota</taxon>
        <taxon>Actinomycetes</taxon>
        <taxon>Mycobacteriales</taxon>
        <taxon>Dietziaceae</taxon>
        <taxon>Dietzia</taxon>
    </lineage>
</organism>
<keyword evidence="3" id="KW-0227">DNA damage</keyword>
<evidence type="ECO:0000256" key="5">
    <source>
        <dbReference type="ARBA" id="ARBA00023124"/>
    </source>
</evidence>
<dbReference type="SUPFAM" id="SSF143081">
    <property type="entry name" value="BB1717-like"/>
    <property type="match status" value="1"/>
</dbReference>
<comment type="caution">
    <text evidence="9">The sequence shown here is derived from an EMBL/GenBank/DDBJ whole genome shotgun (WGS) entry which is preliminary data.</text>
</comment>
<dbReference type="GO" id="GO:0016787">
    <property type="term" value="F:hydrolase activity"/>
    <property type="evidence" value="ECO:0007669"/>
    <property type="project" value="UniProtKB-KW"/>
</dbReference>
<keyword evidence="6" id="KW-0238">DNA-binding</keyword>
<evidence type="ECO:0000256" key="1">
    <source>
        <dbReference type="ARBA" id="ARBA00008136"/>
    </source>
</evidence>
<evidence type="ECO:0000256" key="2">
    <source>
        <dbReference type="ARBA" id="ARBA00022670"/>
    </source>
</evidence>
<keyword evidence="4 8" id="KW-0378">Hydrolase</keyword>
<dbReference type="PANTHER" id="PTHR13604:SF0">
    <property type="entry name" value="ABASIC SITE PROCESSING PROTEIN HMCES"/>
    <property type="match status" value="1"/>
</dbReference>
<protein>
    <recommendedName>
        <fullName evidence="8">Abasic site processing protein</fullName>
        <ecNumber evidence="8">3.4.-.-</ecNumber>
    </recommendedName>
</protein>
<keyword evidence="7" id="KW-0456">Lyase</keyword>
<dbReference type="PANTHER" id="PTHR13604">
    <property type="entry name" value="DC12-RELATED"/>
    <property type="match status" value="1"/>
</dbReference>
<dbReference type="Proteomes" id="UP001595836">
    <property type="component" value="Unassembled WGS sequence"/>
</dbReference>
<name>A0ABV9PMB2_9ACTN</name>
<evidence type="ECO:0000256" key="6">
    <source>
        <dbReference type="ARBA" id="ARBA00023125"/>
    </source>
</evidence>
<dbReference type="InterPro" id="IPR003738">
    <property type="entry name" value="SRAP"/>
</dbReference>
<dbReference type="EC" id="3.4.-.-" evidence="8"/>
<accession>A0ABV9PMB2</accession>
<evidence type="ECO:0000313" key="9">
    <source>
        <dbReference type="EMBL" id="MFC4754217.1"/>
    </source>
</evidence>
<reference evidence="10" key="1">
    <citation type="journal article" date="2019" name="Int. J. Syst. Evol. Microbiol.">
        <title>The Global Catalogue of Microorganisms (GCM) 10K type strain sequencing project: providing services to taxonomists for standard genome sequencing and annotation.</title>
        <authorList>
            <consortium name="The Broad Institute Genomics Platform"/>
            <consortium name="The Broad Institute Genome Sequencing Center for Infectious Disease"/>
            <person name="Wu L."/>
            <person name="Ma J."/>
        </authorList>
    </citation>
    <scope>NUCLEOTIDE SEQUENCE [LARGE SCALE GENOMIC DNA]</scope>
    <source>
        <strain evidence="10">JCM 11882</strain>
    </source>
</reference>
<evidence type="ECO:0000256" key="8">
    <source>
        <dbReference type="RuleBase" id="RU364100"/>
    </source>
</evidence>
<proteinExistence type="inferred from homology"/>
<dbReference type="Gene3D" id="3.90.1680.10">
    <property type="entry name" value="SOS response associated peptidase-like"/>
    <property type="match status" value="1"/>
</dbReference>
<dbReference type="RefSeq" id="WP_344996456.1">
    <property type="nucleotide sequence ID" value="NZ_BAABCD010000056.1"/>
</dbReference>
<gene>
    <name evidence="9" type="ORF">ACFO7U_05415</name>
</gene>
<keyword evidence="10" id="KW-1185">Reference proteome</keyword>
<sequence length="278" mass="29883">MCGRFSLSSDPARLAVELDAVDEASAPPPGLGPAEGPLAPRFNIAPTTTIPVLALDIPRERYDEGRARAAAGAAGGADAAAPSRVMRAMRWGLVPSWARDSQKLPNLFNARVETAFEKPAFRAAVRRRHCVVPMDGWYEWVPGGPATPGGKAGPKQPFHMSMPGDRGLLMAGLWETRRDPDDESVTQLSCTILTTEAVGPLRQVHERMPLVVSPDILADWLDPGVIGDPRALVDGAGYDLAQWADAVEIRPVSRAVSGVRNDGPELVRRVDPDEGMLF</sequence>